<feature type="domain" description="RNA polymerase sigma-70 region 4" evidence="8">
    <location>
        <begin position="202"/>
        <end position="249"/>
    </location>
</feature>
<sequence>MPIFFSSRPSWRLRAKRGAPPIGRARARHRSRHSLKCEKPYRLLLLQPDGFFRYRDFEPFPSTAPLIMVERAPSRRGEVGMEIAALVRRVQRGEPGAFEELVEECGDRALKTAYLILGRRDLAEDAAQEALIRCYLKIKELRDPQAFPVWFCRLLTRTCWELARKNRSSAPELPSMRELATGSDPVGEGLEAEEDRWRLRQALAKLDPRMRAVLVLRYFNELPLSEIAGVLGIPEGTVKSRLHYALRRLAAELNGTDPLPTGKGKKRGGVYGSESF</sequence>
<protein>
    <submittedName>
        <fullName evidence="9">Sigma-70 family RNA polymerase sigma factor</fullName>
    </submittedName>
</protein>
<evidence type="ECO:0000256" key="1">
    <source>
        <dbReference type="ARBA" id="ARBA00010641"/>
    </source>
</evidence>
<dbReference type="Pfam" id="PF04542">
    <property type="entry name" value="Sigma70_r2"/>
    <property type="match status" value="1"/>
</dbReference>
<dbReference type="Proteomes" id="UP000256329">
    <property type="component" value="Unassembled WGS sequence"/>
</dbReference>
<accession>A0A3D8P6M4</accession>
<dbReference type="GO" id="GO:0003677">
    <property type="term" value="F:DNA binding"/>
    <property type="evidence" value="ECO:0007669"/>
    <property type="project" value="UniProtKB-KW"/>
</dbReference>
<dbReference type="InterPro" id="IPR013325">
    <property type="entry name" value="RNA_pol_sigma_r2"/>
</dbReference>
<dbReference type="InterPro" id="IPR013324">
    <property type="entry name" value="RNA_pol_sigma_r3/r4-like"/>
</dbReference>
<dbReference type="Gene3D" id="1.10.1740.10">
    <property type="match status" value="1"/>
</dbReference>
<keyword evidence="10" id="KW-1185">Reference proteome</keyword>
<reference evidence="9 10" key="1">
    <citation type="submission" date="2018-08" db="EMBL/GenBank/DDBJ databases">
        <title>Form III RuBisCO-mediated autotrophy in Thermodesulfobium bacteria.</title>
        <authorList>
            <person name="Toshchakov S.V."/>
            <person name="Kublanov I.V."/>
            <person name="Frolov E."/>
            <person name="Bonch-Osmolovskaya E.A."/>
            <person name="Tourova T.P."/>
            <person name="Chernych N.A."/>
            <person name="Lebedinsky A.V."/>
        </authorList>
    </citation>
    <scope>NUCLEOTIDE SEQUENCE [LARGE SCALE GENOMIC DNA]</scope>
    <source>
        <strain evidence="9 10">SR</strain>
    </source>
</reference>
<proteinExistence type="inferred from homology"/>
<dbReference type="GO" id="GO:0016987">
    <property type="term" value="F:sigma factor activity"/>
    <property type="evidence" value="ECO:0007669"/>
    <property type="project" value="UniProtKB-KW"/>
</dbReference>
<keyword evidence="3" id="KW-0731">Sigma factor</keyword>
<dbReference type="CDD" id="cd06171">
    <property type="entry name" value="Sigma70_r4"/>
    <property type="match status" value="1"/>
</dbReference>
<evidence type="ECO:0000256" key="5">
    <source>
        <dbReference type="ARBA" id="ARBA00023163"/>
    </source>
</evidence>
<dbReference type="InterPro" id="IPR036388">
    <property type="entry name" value="WH-like_DNA-bd_sf"/>
</dbReference>
<keyword evidence="5" id="KW-0804">Transcription</keyword>
<dbReference type="AlphaFoldDB" id="A0A3D8P6M4"/>
<evidence type="ECO:0000256" key="4">
    <source>
        <dbReference type="ARBA" id="ARBA00023125"/>
    </source>
</evidence>
<dbReference type="InterPro" id="IPR039425">
    <property type="entry name" value="RNA_pol_sigma-70-like"/>
</dbReference>
<dbReference type="InterPro" id="IPR014284">
    <property type="entry name" value="RNA_pol_sigma-70_dom"/>
</dbReference>
<dbReference type="InterPro" id="IPR007630">
    <property type="entry name" value="RNA_pol_sigma70_r4"/>
</dbReference>
<dbReference type="Gene3D" id="1.10.10.10">
    <property type="entry name" value="Winged helix-like DNA-binding domain superfamily/Winged helix DNA-binding domain"/>
    <property type="match status" value="1"/>
</dbReference>
<dbReference type="NCBIfam" id="TIGR02937">
    <property type="entry name" value="sigma70-ECF"/>
    <property type="match status" value="1"/>
</dbReference>
<comment type="caution">
    <text evidence="9">The sequence shown here is derived from an EMBL/GenBank/DDBJ whole genome shotgun (WGS) entry which is preliminary data.</text>
</comment>
<evidence type="ECO:0000256" key="2">
    <source>
        <dbReference type="ARBA" id="ARBA00023015"/>
    </source>
</evidence>
<feature type="domain" description="RNA polymerase sigma-70 region 2" evidence="7">
    <location>
        <begin position="101"/>
        <end position="167"/>
    </location>
</feature>
<evidence type="ECO:0000313" key="9">
    <source>
        <dbReference type="EMBL" id="RDV84218.1"/>
    </source>
</evidence>
<dbReference type="SUPFAM" id="SSF88659">
    <property type="entry name" value="Sigma3 and sigma4 domains of RNA polymerase sigma factors"/>
    <property type="match status" value="1"/>
</dbReference>
<feature type="region of interest" description="Disordered" evidence="6">
    <location>
        <begin position="255"/>
        <end position="276"/>
    </location>
</feature>
<evidence type="ECO:0000256" key="3">
    <source>
        <dbReference type="ARBA" id="ARBA00023082"/>
    </source>
</evidence>
<dbReference type="Pfam" id="PF04545">
    <property type="entry name" value="Sigma70_r4"/>
    <property type="match status" value="1"/>
</dbReference>
<evidence type="ECO:0000259" key="7">
    <source>
        <dbReference type="Pfam" id="PF04542"/>
    </source>
</evidence>
<keyword evidence="4" id="KW-0238">DNA-binding</keyword>
<comment type="similarity">
    <text evidence="1">Belongs to the sigma-70 factor family. ECF subfamily.</text>
</comment>
<dbReference type="PANTHER" id="PTHR43133">
    <property type="entry name" value="RNA POLYMERASE ECF-TYPE SIGMA FACTO"/>
    <property type="match status" value="1"/>
</dbReference>
<evidence type="ECO:0000256" key="6">
    <source>
        <dbReference type="SAM" id="MobiDB-lite"/>
    </source>
</evidence>
<keyword evidence="2" id="KW-0805">Transcription regulation</keyword>
<dbReference type="GO" id="GO:0006352">
    <property type="term" value="P:DNA-templated transcription initiation"/>
    <property type="evidence" value="ECO:0007669"/>
    <property type="project" value="InterPro"/>
</dbReference>
<dbReference type="OrthoDB" id="9784984at2"/>
<evidence type="ECO:0000259" key="8">
    <source>
        <dbReference type="Pfam" id="PF04545"/>
    </source>
</evidence>
<dbReference type="SUPFAM" id="SSF88946">
    <property type="entry name" value="Sigma2 domain of RNA polymerase sigma factors"/>
    <property type="match status" value="1"/>
</dbReference>
<organism evidence="9 10">
    <name type="scientific">Ammonifex thiophilus</name>
    <dbReference type="NCBI Taxonomy" id="444093"/>
    <lineage>
        <taxon>Bacteria</taxon>
        <taxon>Bacillati</taxon>
        <taxon>Bacillota</taxon>
        <taxon>Clostridia</taxon>
        <taxon>Thermoanaerobacterales</taxon>
        <taxon>Thermoanaerobacteraceae</taxon>
        <taxon>Ammonifex</taxon>
    </lineage>
</organism>
<evidence type="ECO:0000313" key="10">
    <source>
        <dbReference type="Proteomes" id="UP000256329"/>
    </source>
</evidence>
<name>A0A3D8P6M4_9THEO</name>
<dbReference type="PANTHER" id="PTHR43133:SF8">
    <property type="entry name" value="RNA POLYMERASE SIGMA FACTOR HI_1459-RELATED"/>
    <property type="match status" value="1"/>
</dbReference>
<gene>
    <name evidence="9" type="ORF">DXX99_02610</name>
</gene>
<dbReference type="EMBL" id="QSLN01000002">
    <property type="protein sequence ID" value="RDV84218.1"/>
    <property type="molecule type" value="Genomic_DNA"/>
</dbReference>
<dbReference type="InterPro" id="IPR007627">
    <property type="entry name" value="RNA_pol_sigma70_r2"/>
</dbReference>